<evidence type="ECO:0000259" key="1">
    <source>
        <dbReference type="Pfam" id="PF01656"/>
    </source>
</evidence>
<name>A0A9W6VVD3_9ACTN</name>
<dbReference type="GO" id="GO:0005524">
    <property type="term" value="F:ATP binding"/>
    <property type="evidence" value="ECO:0007669"/>
    <property type="project" value="TreeGrafter"/>
</dbReference>
<dbReference type="GO" id="GO:0051782">
    <property type="term" value="P:negative regulation of cell division"/>
    <property type="evidence" value="ECO:0007669"/>
    <property type="project" value="TreeGrafter"/>
</dbReference>
<dbReference type="InterPro" id="IPR027417">
    <property type="entry name" value="P-loop_NTPase"/>
</dbReference>
<dbReference type="PANTHER" id="PTHR43384:SF13">
    <property type="entry name" value="SLR0110 PROTEIN"/>
    <property type="match status" value="1"/>
</dbReference>
<feature type="domain" description="CobQ/CobB/MinD/ParA nucleotide binding" evidence="1">
    <location>
        <begin position="224"/>
        <end position="449"/>
    </location>
</feature>
<dbReference type="Proteomes" id="UP001165135">
    <property type="component" value="Unassembled WGS sequence"/>
</dbReference>
<protein>
    <recommendedName>
        <fullName evidence="1">CobQ/CobB/MinD/ParA nucleotide binding domain-containing protein</fullName>
    </recommendedName>
</protein>
<dbReference type="PANTHER" id="PTHR43384">
    <property type="entry name" value="SEPTUM SITE-DETERMINING PROTEIN MIND HOMOLOG, CHLOROPLASTIC-RELATED"/>
    <property type="match status" value="1"/>
</dbReference>
<dbReference type="Gene3D" id="3.40.50.300">
    <property type="entry name" value="P-loop containing nucleotide triphosphate hydrolases"/>
    <property type="match status" value="1"/>
</dbReference>
<dbReference type="Pfam" id="PF01656">
    <property type="entry name" value="CbiA"/>
    <property type="match status" value="1"/>
</dbReference>
<dbReference type="SUPFAM" id="SSF52540">
    <property type="entry name" value="P-loop containing nucleoside triphosphate hydrolases"/>
    <property type="match status" value="1"/>
</dbReference>
<accession>A0A9W6VVD3</accession>
<evidence type="ECO:0000313" key="3">
    <source>
        <dbReference type="Proteomes" id="UP001165135"/>
    </source>
</evidence>
<dbReference type="GO" id="GO:0005829">
    <property type="term" value="C:cytosol"/>
    <property type="evidence" value="ECO:0007669"/>
    <property type="project" value="TreeGrafter"/>
</dbReference>
<dbReference type="AlphaFoldDB" id="A0A9W6VVD3"/>
<organism evidence="2 3">
    <name type="scientific">Actinoallomurus iriomotensis</name>
    <dbReference type="NCBI Taxonomy" id="478107"/>
    <lineage>
        <taxon>Bacteria</taxon>
        <taxon>Bacillati</taxon>
        <taxon>Actinomycetota</taxon>
        <taxon>Actinomycetes</taxon>
        <taxon>Streptosporangiales</taxon>
        <taxon>Thermomonosporaceae</taxon>
        <taxon>Actinoallomurus</taxon>
    </lineage>
</organism>
<dbReference type="GO" id="GO:0009898">
    <property type="term" value="C:cytoplasmic side of plasma membrane"/>
    <property type="evidence" value="ECO:0007669"/>
    <property type="project" value="TreeGrafter"/>
</dbReference>
<evidence type="ECO:0000313" key="2">
    <source>
        <dbReference type="EMBL" id="GLY80452.1"/>
    </source>
</evidence>
<reference evidence="2" key="1">
    <citation type="submission" date="2023-03" db="EMBL/GenBank/DDBJ databases">
        <title>Actinoallomurus iriomotensis NBRC 103681.</title>
        <authorList>
            <person name="Ichikawa N."/>
            <person name="Sato H."/>
            <person name="Tonouchi N."/>
        </authorList>
    </citation>
    <scope>NUCLEOTIDE SEQUENCE</scope>
    <source>
        <strain evidence="2">NBRC 103681</strain>
    </source>
</reference>
<dbReference type="GO" id="GO:0016887">
    <property type="term" value="F:ATP hydrolysis activity"/>
    <property type="evidence" value="ECO:0007669"/>
    <property type="project" value="TreeGrafter"/>
</dbReference>
<comment type="caution">
    <text evidence="2">The sequence shown here is derived from an EMBL/GenBank/DDBJ whole genome shotgun (WGS) entry which is preliminary data.</text>
</comment>
<gene>
    <name evidence="2" type="ORF">Airi01_087190</name>
</gene>
<proteinExistence type="predicted"/>
<sequence length="503" mass="53822">MTFFAGTYFILWRRVPAHSVRVASRAGVGSGRPVLAAVPFARTVRYRSTGRARPVDNQSTEEFVMAIAPALVVAGHPGVASRLRNTGRFPFVFDVASASELRELSGSGRVGSPVTFVFAPGFAEDVPGAEVAVLANGLVRNGHTVLVHVSFTERGDVFDPKVVLVAKRLNVAELLVALGGAEPEPQLELQPEPPPEPWTVPGAPPAQAIPAPVPAAPRRQGTVIAITSAKGGAGKTSTTVNLAMHAARLLQSAGRAGSAVLVDVNLERADVARFLNLKSPTVLDLLQAPWSPAADTVRQSLTSISEIGLYALLAPQDVVSVDRSRIDSLYRRILPVLRQTFDFVFIDTPVAETNHRTFLDLVLPEADVILVPVEPDRVALEAIGAWLSALVTPQQQGGGGVPPEKVFVILNRARPDVECGPKEVMDQLGGWRFAGLIPEDEGWMRAVNTPQPASVRPGPDLERTLRGILAAISDDPAFAMPAGDRSIMPLTSRWKKLLPLKPR</sequence>
<dbReference type="InterPro" id="IPR050625">
    <property type="entry name" value="ParA/MinD_ATPase"/>
</dbReference>
<dbReference type="InterPro" id="IPR002586">
    <property type="entry name" value="CobQ/CobB/MinD/ParA_Nub-bd_dom"/>
</dbReference>
<dbReference type="EMBL" id="BSTJ01000014">
    <property type="protein sequence ID" value="GLY80452.1"/>
    <property type="molecule type" value="Genomic_DNA"/>
</dbReference>